<sequence length="477" mass="51880">MVQISEVKGNSRDNRTAAHTHIKGLGLRPDGTAETSGDGWVGQASAREASGVVVDLIKAKKMAGRAVLLAGGPGTGKTALALSVSQELGTKVPFCPIVGSEIYSAEVKKTEALMENFRRAIGLRVRETKEVYEGEVTELTPQEAENPLGGYGRTISHLIIGLKSAKGTKKLRLDPSIYEAIQKERVTVGDVIYIEANTGACKRVGRSDAYATEFDLEAEEYVPVPKGEVHKKKEIVQDVTLHDLDIANARPQGGQDVMSMMGQLMKPKKTEITDKLRQEINKVVNRYIDQGVAELVPGVLFIDEVCFSHCFSPISFAAFLTQVKVHMLDIECFTYLNRALESSISPIVILASNRGHTVIRGTDDIAAAHGIPPDLLARLLIIPTHPYSPDEIKTIIRLRAKTEGLNITDPALEKVAEHGNKVSLRYALQLLTPASILARVNGRPGGIEEADVAECEDLFLDAKRSAVIVSQDSEKFL</sequence>
<dbReference type="GO" id="GO:0006281">
    <property type="term" value="P:DNA repair"/>
    <property type="evidence" value="ECO:0007669"/>
    <property type="project" value="UniProtKB-KW"/>
</dbReference>
<dbReference type="PANTHER" id="PTHR11093">
    <property type="entry name" value="RUVB-RELATED REPTIN AND PONTIN"/>
    <property type="match status" value="1"/>
</dbReference>
<evidence type="ECO:0000313" key="19">
    <source>
        <dbReference type="Proteomes" id="UP000184356"/>
    </source>
</evidence>
<dbReference type="RefSeq" id="XP_040708208.1">
    <property type="nucleotide sequence ID" value="XM_040851343.1"/>
</dbReference>
<dbReference type="STRING" id="1036612.A0A1L9TYC2"/>
<dbReference type="Pfam" id="PF06068">
    <property type="entry name" value="TIP49"/>
    <property type="match status" value="2"/>
</dbReference>
<dbReference type="GO" id="GO:0005524">
    <property type="term" value="F:ATP binding"/>
    <property type="evidence" value="ECO:0007669"/>
    <property type="project" value="UniProtKB-KW"/>
</dbReference>
<dbReference type="EC" id="3.6.4.12" evidence="15"/>
<evidence type="ECO:0000256" key="13">
    <source>
        <dbReference type="ARBA" id="ARBA00023242"/>
    </source>
</evidence>
<dbReference type="SUPFAM" id="SSF52540">
    <property type="entry name" value="P-loop containing nucleoside triphosphate hydrolases"/>
    <property type="match status" value="1"/>
</dbReference>
<dbReference type="GeneID" id="63767416"/>
<evidence type="ECO:0000256" key="4">
    <source>
        <dbReference type="ARBA" id="ARBA00022763"/>
    </source>
</evidence>
<evidence type="ECO:0000256" key="11">
    <source>
        <dbReference type="ARBA" id="ARBA00023163"/>
    </source>
</evidence>
<dbReference type="OrthoDB" id="10060499at2759"/>
<comment type="catalytic activity">
    <reaction evidence="14 15">
        <text>ATP + H2O = ADP + phosphate + H(+)</text>
        <dbReference type="Rhea" id="RHEA:13065"/>
        <dbReference type="ChEBI" id="CHEBI:15377"/>
        <dbReference type="ChEBI" id="CHEBI:15378"/>
        <dbReference type="ChEBI" id="CHEBI:30616"/>
        <dbReference type="ChEBI" id="CHEBI:43474"/>
        <dbReference type="ChEBI" id="CHEBI:456216"/>
        <dbReference type="EC" id="3.6.4.12"/>
    </reaction>
</comment>
<keyword evidence="4 15" id="KW-0227">DNA damage</keyword>
<keyword evidence="8 15" id="KW-0156">Chromatin regulator</keyword>
<keyword evidence="9 15" id="KW-0805">Transcription regulation</keyword>
<dbReference type="GO" id="GO:0031011">
    <property type="term" value="C:Ino80 complex"/>
    <property type="evidence" value="ECO:0007669"/>
    <property type="project" value="UniProtKB-ARBA"/>
</dbReference>
<keyword evidence="12 15" id="KW-0234">DNA repair</keyword>
<feature type="region of interest" description="Disordered" evidence="16">
    <location>
        <begin position="1"/>
        <end position="40"/>
    </location>
</feature>
<dbReference type="GO" id="GO:0006325">
    <property type="term" value="P:chromatin organization"/>
    <property type="evidence" value="ECO:0007669"/>
    <property type="project" value="UniProtKB-KW"/>
</dbReference>
<dbReference type="InterPro" id="IPR041048">
    <property type="entry name" value="RuvB-like_C"/>
</dbReference>
<evidence type="ECO:0000256" key="3">
    <source>
        <dbReference type="ARBA" id="ARBA00022741"/>
    </source>
</evidence>
<comment type="similarity">
    <text evidence="2 15">Belongs to the RuvB family.</text>
</comment>
<evidence type="ECO:0000256" key="8">
    <source>
        <dbReference type="ARBA" id="ARBA00022853"/>
    </source>
</evidence>
<keyword evidence="3 15" id="KW-0547">Nucleotide-binding</keyword>
<keyword evidence="5 15" id="KW-0378">Hydrolase</keyword>
<keyword evidence="6 15" id="KW-0347">Helicase</keyword>
<dbReference type="SMART" id="SM00382">
    <property type="entry name" value="AAA"/>
    <property type="match status" value="1"/>
</dbReference>
<dbReference type="Proteomes" id="UP000184356">
    <property type="component" value="Unassembled WGS sequence"/>
</dbReference>
<evidence type="ECO:0000256" key="5">
    <source>
        <dbReference type="ARBA" id="ARBA00022801"/>
    </source>
</evidence>
<evidence type="ECO:0000256" key="7">
    <source>
        <dbReference type="ARBA" id="ARBA00022840"/>
    </source>
</evidence>
<evidence type="ECO:0000313" key="18">
    <source>
        <dbReference type="EMBL" id="OJJ64402.1"/>
    </source>
</evidence>
<evidence type="ECO:0000256" key="1">
    <source>
        <dbReference type="ARBA" id="ARBA00004123"/>
    </source>
</evidence>
<keyword evidence="7 15" id="KW-0067">ATP-binding</keyword>
<comment type="function">
    <text evidence="15">DNA helicase participates in several chromatin remodeling complexes, including the SWR1 and the INO80 complexes.</text>
</comment>
<dbReference type="Gene3D" id="2.40.50.360">
    <property type="entry name" value="RuvB-like helicase, domain II"/>
    <property type="match status" value="1"/>
</dbReference>
<dbReference type="EMBL" id="KV878582">
    <property type="protein sequence ID" value="OJJ64402.1"/>
    <property type="molecule type" value="Genomic_DNA"/>
</dbReference>
<proteinExistence type="inferred from homology"/>
<evidence type="ECO:0000256" key="14">
    <source>
        <dbReference type="ARBA" id="ARBA00047995"/>
    </source>
</evidence>
<dbReference type="InterPro" id="IPR003593">
    <property type="entry name" value="AAA+_ATPase"/>
</dbReference>
<dbReference type="InterPro" id="IPR027417">
    <property type="entry name" value="P-loop_NTPase"/>
</dbReference>
<name>A0A1L9TYC2_9EURO</name>
<evidence type="ECO:0000256" key="10">
    <source>
        <dbReference type="ARBA" id="ARBA00023159"/>
    </source>
</evidence>
<evidence type="ECO:0000256" key="6">
    <source>
        <dbReference type="ARBA" id="ARBA00022806"/>
    </source>
</evidence>
<gene>
    <name evidence="18" type="ORF">ASPSYDRAFT_84411</name>
</gene>
<evidence type="ECO:0000256" key="12">
    <source>
        <dbReference type="ARBA" id="ARBA00023204"/>
    </source>
</evidence>
<dbReference type="Pfam" id="PF17856">
    <property type="entry name" value="TIP49_C"/>
    <property type="match status" value="1"/>
</dbReference>
<dbReference type="FunFam" id="1.10.8.60:FF:000010">
    <property type="entry name" value="RuvB-like helicase"/>
    <property type="match status" value="1"/>
</dbReference>
<evidence type="ECO:0000256" key="16">
    <source>
        <dbReference type="SAM" id="MobiDB-lite"/>
    </source>
</evidence>
<dbReference type="FunFam" id="2.40.50.360:FF:000001">
    <property type="entry name" value="RuvB-like helicase"/>
    <property type="match status" value="1"/>
</dbReference>
<evidence type="ECO:0000256" key="9">
    <source>
        <dbReference type="ARBA" id="ARBA00023015"/>
    </source>
</evidence>
<reference evidence="19" key="1">
    <citation type="journal article" date="2017" name="Genome Biol.">
        <title>Comparative genomics reveals high biological diversity and specific adaptations in the industrially and medically important fungal genus Aspergillus.</title>
        <authorList>
            <person name="de Vries R.P."/>
            <person name="Riley R."/>
            <person name="Wiebenga A."/>
            <person name="Aguilar-Osorio G."/>
            <person name="Amillis S."/>
            <person name="Uchima C.A."/>
            <person name="Anderluh G."/>
            <person name="Asadollahi M."/>
            <person name="Askin M."/>
            <person name="Barry K."/>
            <person name="Battaglia E."/>
            <person name="Bayram O."/>
            <person name="Benocci T."/>
            <person name="Braus-Stromeyer S.A."/>
            <person name="Caldana C."/>
            <person name="Canovas D."/>
            <person name="Cerqueira G.C."/>
            <person name="Chen F."/>
            <person name="Chen W."/>
            <person name="Choi C."/>
            <person name="Clum A."/>
            <person name="Dos Santos R.A."/>
            <person name="Damasio A.R."/>
            <person name="Diallinas G."/>
            <person name="Emri T."/>
            <person name="Fekete E."/>
            <person name="Flipphi M."/>
            <person name="Freyberg S."/>
            <person name="Gallo A."/>
            <person name="Gournas C."/>
            <person name="Habgood R."/>
            <person name="Hainaut M."/>
            <person name="Harispe M.L."/>
            <person name="Henrissat B."/>
            <person name="Hilden K.S."/>
            <person name="Hope R."/>
            <person name="Hossain A."/>
            <person name="Karabika E."/>
            <person name="Karaffa L."/>
            <person name="Karanyi Z."/>
            <person name="Krasevec N."/>
            <person name="Kuo A."/>
            <person name="Kusch H."/>
            <person name="LaButti K."/>
            <person name="Lagendijk E.L."/>
            <person name="Lapidus A."/>
            <person name="Levasseur A."/>
            <person name="Lindquist E."/>
            <person name="Lipzen A."/>
            <person name="Logrieco A.F."/>
            <person name="MacCabe A."/>
            <person name="Maekelae M.R."/>
            <person name="Malavazi I."/>
            <person name="Melin P."/>
            <person name="Meyer V."/>
            <person name="Mielnichuk N."/>
            <person name="Miskei M."/>
            <person name="Molnar A.P."/>
            <person name="Mule G."/>
            <person name="Ngan C.Y."/>
            <person name="Orejas M."/>
            <person name="Orosz E."/>
            <person name="Ouedraogo J.P."/>
            <person name="Overkamp K.M."/>
            <person name="Park H.-S."/>
            <person name="Perrone G."/>
            <person name="Piumi F."/>
            <person name="Punt P.J."/>
            <person name="Ram A.F."/>
            <person name="Ramon A."/>
            <person name="Rauscher S."/>
            <person name="Record E."/>
            <person name="Riano-Pachon D.M."/>
            <person name="Robert V."/>
            <person name="Roehrig J."/>
            <person name="Ruller R."/>
            <person name="Salamov A."/>
            <person name="Salih N.S."/>
            <person name="Samson R.A."/>
            <person name="Sandor E."/>
            <person name="Sanguinetti M."/>
            <person name="Schuetze T."/>
            <person name="Sepcic K."/>
            <person name="Shelest E."/>
            <person name="Sherlock G."/>
            <person name="Sophianopoulou V."/>
            <person name="Squina F.M."/>
            <person name="Sun H."/>
            <person name="Susca A."/>
            <person name="Todd R.B."/>
            <person name="Tsang A."/>
            <person name="Unkles S.E."/>
            <person name="van de Wiele N."/>
            <person name="van Rossen-Uffink D."/>
            <person name="Oliveira J.V."/>
            <person name="Vesth T.C."/>
            <person name="Visser J."/>
            <person name="Yu J.-H."/>
            <person name="Zhou M."/>
            <person name="Andersen M.R."/>
            <person name="Archer D.B."/>
            <person name="Baker S.E."/>
            <person name="Benoit I."/>
            <person name="Brakhage A.A."/>
            <person name="Braus G.H."/>
            <person name="Fischer R."/>
            <person name="Frisvad J.C."/>
            <person name="Goldman G.H."/>
            <person name="Houbraken J."/>
            <person name="Oakley B."/>
            <person name="Pocsi I."/>
            <person name="Scazzocchio C."/>
            <person name="Seiboth B."/>
            <person name="vanKuyk P.A."/>
            <person name="Wortman J."/>
            <person name="Dyer P.S."/>
            <person name="Grigoriev I.V."/>
        </authorList>
    </citation>
    <scope>NUCLEOTIDE SEQUENCE [LARGE SCALE GENOMIC DNA]</scope>
    <source>
        <strain evidence="19">CBS 593.65</strain>
    </source>
</reference>
<keyword evidence="19" id="KW-1185">Reference proteome</keyword>
<dbReference type="Gene3D" id="1.10.8.60">
    <property type="match status" value="1"/>
</dbReference>
<dbReference type="VEuPathDB" id="FungiDB:ASPSYDRAFT_84411"/>
<dbReference type="Gene3D" id="3.40.50.300">
    <property type="entry name" value="P-loop containing nucleotide triphosphate hydrolases"/>
    <property type="match status" value="1"/>
</dbReference>
<dbReference type="InterPro" id="IPR027238">
    <property type="entry name" value="RuvB-like"/>
</dbReference>
<dbReference type="GO" id="GO:0000812">
    <property type="term" value="C:Swr1 complex"/>
    <property type="evidence" value="ECO:0007669"/>
    <property type="project" value="UniProtKB-ARBA"/>
</dbReference>
<dbReference type="AlphaFoldDB" id="A0A1L9TYC2"/>
<evidence type="ECO:0000256" key="2">
    <source>
        <dbReference type="ARBA" id="ARBA00007519"/>
    </source>
</evidence>
<dbReference type="InterPro" id="IPR010339">
    <property type="entry name" value="TIP49_P-loop"/>
</dbReference>
<accession>A0A1L9TYC2</accession>
<dbReference type="GO" id="GO:0016887">
    <property type="term" value="F:ATP hydrolysis activity"/>
    <property type="evidence" value="ECO:0007669"/>
    <property type="project" value="RHEA"/>
</dbReference>
<comment type="subcellular location">
    <subcellularLocation>
        <location evidence="1 15">Nucleus</location>
    </subcellularLocation>
</comment>
<protein>
    <recommendedName>
        <fullName evidence="15">RuvB-like helicase</fullName>
        <ecNumber evidence="15">3.6.4.12</ecNumber>
    </recommendedName>
</protein>
<evidence type="ECO:0000256" key="15">
    <source>
        <dbReference type="RuleBase" id="RU363048"/>
    </source>
</evidence>
<keyword evidence="13 15" id="KW-0539">Nucleus</keyword>
<keyword evidence="11 15" id="KW-0804">Transcription</keyword>
<organism evidence="18 19">
    <name type="scientific">Aspergillus sydowii CBS 593.65</name>
    <dbReference type="NCBI Taxonomy" id="1036612"/>
    <lineage>
        <taxon>Eukaryota</taxon>
        <taxon>Fungi</taxon>
        <taxon>Dikarya</taxon>
        <taxon>Ascomycota</taxon>
        <taxon>Pezizomycotina</taxon>
        <taxon>Eurotiomycetes</taxon>
        <taxon>Eurotiomycetidae</taxon>
        <taxon>Eurotiales</taxon>
        <taxon>Aspergillaceae</taxon>
        <taxon>Aspergillus</taxon>
        <taxon>Aspergillus subgen. Nidulantes</taxon>
    </lineage>
</organism>
<feature type="domain" description="AAA+ ATPase" evidence="17">
    <location>
        <begin position="63"/>
        <end position="372"/>
    </location>
</feature>
<dbReference type="GO" id="GO:0003678">
    <property type="term" value="F:DNA helicase activity"/>
    <property type="evidence" value="ECO:0007669"/>
    <property type="project" value="UniProtKB-EC"/>
</dbReference>
<dbReference type="InterPro" id="IPR042487">
    <property type="entry name" value="RuvBL1/2_DNA/RNA_bd_dom"/>
</dbReference>
<keyword evidence="10" id="KW-0010">Activator</keyword>
<evidence type="ECO:0000259" key="17">
    <source>
        <dbReference type="SMART" id="SM00382"/>
    </source>
</evidence>